<reference evidence="1 3" key="1">
    <citation type="journal article" date="2005" name="PLoS Biol.">
        <title>Three Prochlorococcus cyanophage genomes: signature features and ecological interpretations.</title>
        <authorList>
            <person name="Sullivan M.B."/>
            <person name="Coleman M.L."/>
            <person name="Weigele P."/>
            <person name="Rohwer F."/>
            <person name="Chisholm S.W."/>
        </authorList>
    </citation>
    <scope>NUCLEOTIDE SEQUENCE</scope>
</reference>
<dbReference type="Proteomes" id="UP000000991">
    <property type="component" value="Segment"/>
</dbReference>
<dbReference type="EMBL" id="AY939844">
    <property type="protein sequence ID" value="AAX44574.1"/>
    <property type="molecule type" value="Genomic_DNA"/>
</dbReference>
<reference evidence="1 3" key="3">
    <citation type="journal article" date="2010" name="Environ. Microbiol.">
        <title>Genomic analysis of oceanic cyanobacterial myoviruses compared with T4-like myoviruses from diverse hosts and environments.</title>
        <authorList>
            <person name="Sullivan M.B."/>
            <person name="Huang K.H."/>
            <person name="Ignacio-Espinoza J.C."/>
            <person name="Berlin A.M."/>
            <person name="Kelly L."/>
            <person name="Weigele P.R."/>
            <person name="DeFrancesco A.S."/>
            <person name="Kern S.E."/>
            <person name="Thompson L.R."/>
            <person name="Young S."/>
            <person name="Yandava C."/>
            <person name="Fu R."/>
            <person name="Krastins B."/>
            <person name="Chase M."/>
            <person name="Sarracino D."/>
            <person name="Osburne M.S."/>
            <person name="Henn M.R."/>
            <person name="Chisholm S.W."/>
        </authorList>
    </citation>
    <scope>NUCLEOTIDE SEQUENCE [LARGE SCALE GENOMIC DNA]</scope>
</reference>
<sequence length="80" mass="8914">MSEVIITPDYDGLYDDWFDPPMEIKMKMNEDIVINTTEGLEVVNVPQSLHEIAYDFATKGITTTINTTGGSEVFNVPDDA</sequence>
<evidence type="ECO:0000313" key="2">
    <source>
        <dbReference type="EMBL" id="ACY76077.1"/>
    </source>
</evidence>
<proteinExistence type="predicted"/>
<dbReference type="KEGG" id="vg:3294289"/>
<evidence type="ECO:0000313" key="4">
    <source>
        <dbReference type="Proteomes" id="UP000013923"/>
    </source>
</evidence>
<dbReference type="GeneID" id="3294289"/>
<organism evidence="1 3">
    <name type="scientific">Prochlorococcus phage P-SSM2</name>
    <dbReference type="NCBI Taxonomy" id="268746"/>
    <lineage>
        <taxon>Viruses</taxon>
        <taxon>Duplodnaviria</taxon>
        <taxon>Heunggongvirae</taxon>
        <taxon>Uroviricota</taxon>
        <taxon>Caudoviricetes</taxon>
        <taxon>Pantevenvirales</taxon>
        <taxon>Kyanoviridae</taxon>
        <taxon>Salacisavirus</taxon>
        <taxon>Salacisavirus pssm2</taxon>
    </lineage>
</organism>
<name>Q58MF8_BPPRM</name>
<keyword evidence="3" id="KW-1185">Reference proteome</keyword>
<gene>
    <name evidence="2" type="ORF">PCMG_00201</name>
    <name evidence="1" type="ORF">PSSM2_196</name>
</gene>
<organismHost>
    <name type="scientific">Prochlorococcus</name>
    <dbReference type="NCBI Taxonomy" id="1218"/>
</organismHost>
<evidence type="ECO:0000313" key="1">
    <source>
        <dbReference type="EMBL" id="AAX44574.1"/>
    </source>
</evidence>
<evidence type="ECO:0000313" key="3">
    <source>
        <dbReference type="Proteomes" id="UP000000991"/>
    </source>
</evidence>
<dbReference type="EMBL" id="GU071092">
    <property type="protein sequence ID" value="ACY76077.1"/>
    <property type="molecule type" value="Genomic_DNA"/>
</dbReference>
<dbReference type="RefSeq" id="YP_214428.1">
    <property type="nucleotide sequence ID" value="NC_006883.2"/>
</dbReference>
<dbReference type="Proteomes" id="UP000013923">
    <property type="component" value="Genome"/>
</dbReference>
<protein>
    <submittedName>
        <fullName evidence="1">Uncharacterized protein</fullName>
    </submittedName>
</protein>
<reference evidence="2 4" key="2">
    <citation type="submission" date="2009-10" db="EMBL/GenBank/DDBJ databases">
        <title>The Genome Sequence of Prochlorococcus phage P-SSM2.</title>
        <authorList>
            <consortium name="The Broad Institute Genome Sequencing Platform"/>
            <person name="Henn M.R."/>
            <person name="Sullivan M.S."/>
            <person name="Osburne M.S."/>
            <person name="Levin J."/>
            <person name="Malboeuf C."/>
            <person name="Casali M."/>
            <person name="Russ C."/>
            <person name="Lennon N."/>
            <person name="Chapman S.B."/>
            <person name="Erlich R."/>
            <person name="Young S.K."/>
            <person name="Koehrsen M."/>
            <person name="Yandava C."/>
            <person name="Zeng Q."/>
            <person name="Alvarado L."/>
            <person name="Anderson S."/>
            <person name="Berlin A."/>
            <person name="Borenstein D."/>
            <person name="Chen Z."/>
            <person name="Engels R."/>
            <person name="Freedman E."/>
            <person name="Gellesch M."/>
            <person name="Goldberg J."/>
            <person name="Green L."/>
            <person name="Griggs A."/>
            <person name="Gujja S."/>
            <person name="Heilman E.R."/>
            <person name="Heiman D."/>
            <person name="Hepburn T."/>
            <person name="Howarth C."/>
            <person name="Jen D."/>
            <person name="Larson L."/>
            <person name="Lewis B."/>
            <person name="Mehta T."/>
            <person name="Park D."/>
            <person name="Pearson M."/>
            <person name="Richards J."/>
            <person name="Rizzolo K."/>
            <person name="Roberts A."/>
            <person name="Ryan E."/>
            <person name="Saif S."/>
            <person name="Shea T."/>
            <person name="Shenoy N."/>
            <person name="Sisk P."/>
            <person name="Stolte C."/>
            <person name="Sykes S."/>
            <person name="Walk T."/>
            <person name="White J."/>
            <person name="Yu Q."/>
            <person name="Coleman M.L."/>
            <person name="Huang K.H."/>
            <person name="Weigele P.R."/>
            <person name="DeFrancesco A.S."/>
            <person name="Kern S.E."/>
            <person name="Thompson L.R."/>
            <person name="Fu R."/>
            <person name="Hombeck B."/>
            <person name="Chisholm S.W."/>
            <person name="Haas B."/>
            <person name="Nusbaum C."/>
            <person name="Birren B."/>
        </authorList>
    </citation>
    <scope>NUCLEOTIDE SEQUENCE [LARGE SCALE GENOMIC DNA]</scope>
    <source>
        <strain evidence="2">P-SSM2</strain>
    </source>
</reference>
<accession>Q58MF8</accession>